<sequence length="442" mass="49952">MMAQVVNPYMKTFPNKNIKIQNLQNLRIPRVQQVPPSVENPGMKCINCGAFGHTLKSGMCPMKTWDGALVPLPLGFRKEKASQNPRKPKNPWGPDPRNETERERKDRERQEKQREALLLKYPKKPPKRRSRCWKDLAPFGNHLRRPSRPTLIHIRRRSSAKSTQTNLPSVKKSDEEDVCDTALSTEDTNILPLKEEKCQALEVPNMPHTAFGHRGENPAFSENPADQSTKDCFHRVPQAASKVQEMGHMLNTQSLAQCSDEDKHPCVYSTAHPDSQHAELSLEATHGGNLQFPSQIIQNPQEKWQINLSQKQQKPMLEAFHDVPCSSASQIDPKGLPQVTSVGQQPPPSGAFLNFSHSFTESCYTKSNHVPVEPVRMIFTRLRSGYWSSKILEASSSHPSEKKMSPDRSSPSLKHSEGSYVPLGPTKQLYKYPSSLSFEERK</sequence>
<evidence type="ECO:0000256" key="2">
    <source>
        <dbReference type="SAM" id="MobiDB-lite"/>
    </source>
</evidence>
<proteinExistence type="inferred from homology"/>
<dbReference type="InterPro" id="IPR041670">
    <property type="entry name" value="Znf-CCHC_6"/>
</dbReference>
<keyword evidence="4" id="KW-1185">Reference proteome</keyword>
<dbReference type="PANTHER" id="PTHR16035:SF14">
    <property type="entry name" value="FAMILY WITH SEQUENCE SIMILARITY 90 MEMBER A11, PSEUDOGENE-RELATED"/>
    <property type="match status" value="1"/>
</dbReference>
<dbReference type="RefSeq" id="XP_026634176.1">
    <property type="nucleotide sequence ID" value="XM_026778375.1"/>
</dbReference>
<evidence type="ECO:0000256" key="1">
    <source>
        <dbReference type="ARBA" id="ARBA00007943"/>
    </source>
</evidence>
<evidence type="ECO:0000259" key="3">
    <source>
        <dbReference type="Pfam" id="PF15288"/>
    </source>
</evidence>
<reference evidence="5" key="1">
    <citation type="submission" date="2025-08" db="UniProtKB">
        <authorList>
            <consortium name="RefSeq"/>
        </authorList>
    </citation>
    <scope>IDENTIFICATION</scope>
</reference>
<dbReference type="GeneID" id="101996214"/>
<feature type="region of interest" description="Disordered" evidence="2">
    <location>
        <begin position="78"/>
        <end position="112"/>
    </location>
</feature>
<dbReference type="InterPro" id="IPR039213">
    <property type="entry name" value="FAM90"/>
</dbReference>
<feature type="compositionally biased region" description="Basic and acidic residues" evidence="2">
    <location>
        <begin position="96"/>
        <end position="112"/>
    </location>
</feature>
<protein>
    <recommendedName>
        <fullName evidence="3">Zinc knuckle domain-containing protein</fullName>
    </recommendedName>
</protein>
<feature type="domain" description="Zinc knuckle" evidence="3">
    <location>
        <begin position="43"/>
        <end position="80"/>
    </location>
</feature>
<dbReference type="PANTHER" id="PTHR16035">
    <property type="entry name" value="PROTEIN FAM90A1"/>
    <property type="match status" value="1"/>
</dbReference>
<evidence type="ECO:0000313" key="5">
    <source>
        <dbReference type="RefSeq" id="XP_026634176.1"/>
    </source>
</evidence>
<organism evidence="4 5">
    <name type="scientific">Microtus ochrogaster</name>
    <name type="common">Prairie vole</name>
    <dbReference type="NCBI Taxonomy" id="79684"/>
    <lineage>
        <taxon>Eukaryota</taxon>
        <taxon>Metazoa</taxon>
        <taxon>Chordata</taxon>
        <taxon>Craniata</taxon>
        <taxon>Vertebrata</taxon>
        <taxon>Euteleostomi</taxon>
        <taxon>Mammalia</taxon>
        <taxon>Eutheria</taxon>
        <taxon>Euarchontoglires</taxon>
        <taxon>Glires</taxon>
        <taxon>Rodentia</taxon>
        <taxon>Myomorpha</taxon>
        <taxon>Muroidea</taxon>
        <taxon>Cricetidae</taxon>
        <taxon>Arvicolinae</taxon>
        <taxon>Microtus</taxon>
    </lineage>
</organism>
<feature type="region of interest" description="Disordered" evidence="2">
    <location>
        <begin position="395"/>
        <end position="429"/>
    </location>
</feature>
<comment type="similarity">
    <text evidence="1">Belongs to the FAM90 family.</text>
</comment>
<gene>
    <name evidence="5" type="primary">CUNHXorf58</name>
</gene>
<evidence type="ECO:0000313" key="4">
    <source>
        <dbReference type="Proteomes" id="UP000694915"/>
    </source>
</evidence>
<accession>A0ABM1TWR4</accession>
<dbReference type="Pfam" id="PF15288">
    <property type="entry name" value="zf-CCHC_6"/>
    <property type="match status" value="1"/>
</dbReference>
<dbReference type="Proteomes" id="UP000694915">
    <property type="component" value="Unplaced"/>
</dbReference>
<name>A0ABM1TWR4_MICOH</name>